<dbReference type="InterPro" id="IPR027417">
    <property type="entry name" value="P-loop_NTPase"/>
</dbReference>
<name>A0ABZ3A2C7_9MICC</name>
<dbReference type="InterPro" id="IPR015890">
    <property type="entry name" value="Chorismate_C"/>
</dbReference>
<dbReference type="PRINTS" id="PR00095">
    <property type="entry name" value="ANTSNTHASEI"/>
</dbReference>
<dbReference type="EMBL" id="CP151657">
    <property type="protein sequence ID" value="WZP17868.1"/>
    <property type="molecule type" value="Genomic_DNA"/>
</dbReference>
<dbReference type="RefSeq" id="WP_342025461.1">
    <property type="nucleotide sequence ID" value="NZ_CP151657.1"/>
</dbReference>
<dbReference type="Pfam" id="PF04715">
    <property type="entry name" value="Anth_synt_I_N"/>
    <property type="match status" value="1"/>
</dbReference>
<reference evidence="3 4" key="1">
    <citation type="submission" date="2024-04" db="EMBL/GenBank/DDBJ databases">
        <title>Arthrobacter sp. from Plains bison fecal sample.</title>
        <authorList>
            <person name="Ruzzini A."/>
        </authorList>
    </citation>
    <scope>NUCLEOTIDE SEQUENCE [LARGE SCALE GENOMIC DNA]</scope>
    <source>
        <strain evidence="3 4">EINP1</strain>
    </source>
</reference>
<dbReference type="Pfam" id="PF00425">
    <property type="entry name" value="Chorismate_bind"/>
    <property type="match status" value="1"/>
</dbReference>
<dbReference type="PANTHER" id="PTHR11236">
    <property type="entry name" value="AMINOBENZOATE/ANTHRANILATE SYNTHASE"/>
    <property type="match status" value="1"/>
</dbReference>
<feature type="domain" description="Anthranilate synthase component I N-terminal" evidence="2">
    <location>
        <begin position="262"/>
        <end position="372"/>
    </location>
</feature>
<keyword evidence="4" id="KW-1185">Reference proteome</keyword>
<sequence length="698" mass="73113">MAAVRPVMIAVDGFSGAGKTTLAIELAAALRAHHRVALFHLEDIYPGWDGLADGIAYYARQVAEPLAAGQPALWQAWDWEASRYGETRSTAPAEIIILEGVGASAAAAGPLLDAAVWVQAPAELRREKALERDGETYAPHWERWAAQERTWAAGDPAAARADITVDRQHRYGAPGEAAEYVLRALGELQLPRLQPSPVESAAASVRVDRLDLGADPADLFAALYADSPHAVWLDSSSASSAAGPAASGASGASGAAHIAARSRFSIMADDGGAHGRYAEHRSGVTTVVSGPVTLSRTGPFFQWLDSVWGRNTVTVPDNYPGGFSLGWVGFLGYELKRETGGADIAPAPGSAPDAALLFAGRAVVLDHQLQCVYALTLDDDGGNWAARVQDALDAAAGASPAVGTAAGTGAARADVPAPQFTVRDSRSSYLEKVRAAQQEITDGNSYEVCLTTALSARLTKALDAAQLLDLYRALRRRSPAPFASLLRFGSFGLAGTSPERFLSIDAAGGVRAEPIKGTRPRGATEEEDRLLEADLVSSLKDRAENVMIVDLLRNDLSHHAVPGSVTVPRLCAVETYATVHQLVSTVDAHLLPGASRAEAIAAAFPPGSMTGAPKISTMAILDRLEGAPRGPYSGVVGWFSLTGAADLSVVIRTLEIQETAVTLGVGGAVTADSDPAEEWDEVRAKAFGVLSALGSRFP</sequence>
<evidence type="ECO:0000313" key="3">
    <source>
        <dbReference type="EMBL" id="WZP17868.1"/>
    </source>
</evidence>
<evidence type="ECO:0000259" key="2">
    <source>
        <dbReference type="Pfam" id="PF04715"/>
    </source>
</evidence>
<dbReference type="SUPFAM" id="SSF52540">
    <property type="entry name" value="P-loop containing nucleoside triphosphate hydrolases"/>
    <property type="match status" value="1"/>
</dbReference>
<organism evidence="3 4">
    <name type="scientific">Arthrobacter citreus</name>
    <dbReference type="NCBI Taxonomy" id="1670"/>
    <lineage>
        <taxon>Bacteria</taxon>
        <taxon>Bacillati</taxon>
        <taxon>Actinomycetota</taxon>
        <taxon>Actinomycetes</taxon>
        <taxon>Micrococcales</taxon>
        <taxon>Micrococcaceae</taxon>
        <taxon>Arthrobacter</taxon>
    </lineage>
</organism>
<dbReference type="InterPro" id="IPR019999">
    <property type="entry name" value="Anth_synth_I-like"/>
</dbReference>
<protein>
    <submittedName>
        <fullName evidence="3">Chorismate-binding protein</fullName>
    </submittedName>
</protein>
<accession>A0ABZ3A2C7</accession>
<dbReference type="Gene3D" id="3.60.120.10">
    <property type="entry name" value="Anthranilate synthase"/>
    <property type="match status" value="1"/>
</dbReference>
<dbReference type="InterPro" id="IPR006805">
    <property type="entry name" value="Anth_synth_I_N"/>
</dbReference>
<proteinExistence type="predicted"/>
<evidence type="ECO:0000313" key="4">
    <source>
        <dbReference type="Proteomes" id="UP001448858"/>
    </source>
</evidence>
<dbReference type="InterPro" id="IPR005801">
    <property type="entry name" value="ADC_synthase"/>
</dbReference>
<dbReference type="Gene3D" id="3.40.50.300">
    <property type="entry name" value="P-loop containing nucleotide triphosphate hydrolases"/>
    <property type="match status" value="1"/>
</dbReference>
<feature type="domain" description="Chorismate-utilising enzyme C-terminal" evidence="1">
    <location>
        <begin position="426"/>
        <end position="685"/>
    </location>
</feature>
<dbReference type="PANTHER" id="PTHR11236:SF18">
    <property type="entry name" value="AMINODEOXYCHORISMATE SYNTHASE"/>
    <property type="match status" value="1"/>
</dbReference>
<dbReference type="Proteomes" id="UP001448858">
    <property type="component" value="Chromosome"/>
</dbReference>
<dbReference type="SUPFAM" id="SSF56322">
    <property type="entry name" value="ADC synthase"/>
    <property type="match status" value="1"/>
</dbReference>
<evidence type="ECO:0000259" key="1">
    <source>
        <dbReference type="Pfam" id="PF00425"/>
    </source>
</evidence>
<gene>
    <name evidence="3" type="ORF">AAE021_17850</name>
</gene>